<evidence type="ECO:0000313" key="9">
    <source>
        <dbReference type="Proteomes" id="UP000188145"/>
    </source>
</evidence>
<dbReference type="InterPro" id="IPR029016">
    <property type="entry name" value="GAF-like_dom_sf"/>
</dbReference>
<dbReference type="CDD" id="cd16917">
    <property type="entry name" value="HATPase_UhpB-NarQ-NarX-like"/>
    <property type="match status" value="1"/>
</dbReference>
<accession>A0A1Q2CMA2</accession>
<dbReference type="SUPFAM" id="SSF55781">
    <property type="entry name" value="GAF domain-like"/>
    <property type="match status" value="1"/>
</dbReference>
<comment type="caution">
    <text evidence="5">Lacks conserved residue(s) required for the propagation of feature annotation.</text>
</comment>
<dbReference type="SMART" id="SM00065">
    <property type="entry name" value="GAF"/>
    <property type="match status" value="1"/>
</dbReference>
<keyword evidence="4" id="KW-0238">DNA-binding</keyword>
<dbReference type="InterPro" id="IPR050482">
    <property type="entry name" value="Sensor_HK_TwoCompSys"/>
</dbReference>
<dbReference type="STRING" id="1332264.BW730_06835"/>
<dbReference type="InterPro" id="IPR011006">
    <property type="entry name" value="CheY-like_superfamily"/>
</dbReference>
<dbReference type="SUPFAM" id="SSF46894">
    <property type="entry name" value="C-terminal effector domain of the bipartite response regulators"/>
    <property type="match status" value="1"/>
</dbReference>
<dbReference type="InterPro" id="IPR003594">
    <property type="entry name" value="HATPase_dom"/>
</dbReference>
<dbReference type="EMBL" id="CP019606">
    <property type="protein sequence ID" value="AQP47258.1"/>
    <property type="molecule type" value="Genomic_DNA"/>
</dbReference>
<dbReference type="InterPro" id="IPR016032">
    <property type="entry name" value="Sig_transdc_resp-reg_C-effctor"/>
</dbReference>
<evidence type="ECO:0000259" key="6">
    <source>
        <dbReference type="PROSITE" id="PS50043"/>
    </source>
</evidence>
<dbReference type="InterPro" id="IPR001789">
    <property type="entry name" value="Sig_transdc_resp-reg_receiver"/>
</dbReference>
<dbReference type="SMART" id="SM00421">
    <property type="entry name" value="HTH_LUXR"/>
    <property type="match status" value="1"/>
</dbReference>
<dbReference type="GO" id="GO:0000160">
    <property type="term" value="P:phosphorelay signal transduction system"/>
    <property type="evidence" value="ECO:0007669"/>
    <property type="project" value="UniProtKB-KW"/>
</dbReference>
<evidence type="ECO:0008006" key="10">
    <source>
        <dbReference type="Google" id="ProtNLM"/>
    </source>
</evidence>
<name>A0A1Q2CMA2_9ACTN</name>
<dbReference type="PROSITE" id="PS50110">
    <property type="entry name" value="RESPONSE_REGULATORY"/>
    <property type="match status" value="1"/>
</dbReference>
<organism evidence="8 9">
    <name type="scientific">Tessaracoccus aquimaris</name>
    <dbReference type="NCBI Taxonomy" id="1332264"/>
    <lineage>
        <taxon>Bacteria</taxon>
        <taxon>Bacillati</taxon>
        <taxon>Actinomycetota</taxon>
        <taxon>Actinomycetes</taxon>
        <taxon>Propionibacteriales</taxon>
        <taxon>Propionibacteriaceae</taxon>
        <taxon>Tessaracoccus</taxon>
    </lineage>
</organism>
<dbReference type="GO" id="GO:0006355">
    <property type="term" value="P:regulation of DNA-templated transcription"/>
    <property type="evidence" value="ECO:0007669"/>
    <property type="project" value="InterPro"/>
</dbReference>
<dbReference type="SUPFAM" id="SSF52172">
    <property type="entry name" value="CheY-like"/>
    <property type="match status" value="1"/>
</dbReference>
<dbReference type="GO" id="GO:0003677">
    <property type="term" value="F:DNA binding"/>
    <property type="evidence" value="ECO:0007669"/>
    <property type="project" value="UniProtKB-KW"/>
</dbReference>
<sequence length="589" mass="62456">MDAAPEARREPGDRASLETLSRVASNLAIDTRLEPLLELVLGSAVALLGCESGSLSLVSPENTGYRKVVDLAAGCQAGREFPLSEGVTGIVVRTRRAVTFRHYADVPGGHLAPGSELFDRAVVGAPVLTRSGVTGALVVFAADAQRLFTDEDVELLQRFATHAAIAMTNARLHAEAEAKAQTAAVLAERERAMLDLHDALGRGLATVLVRLRDAEQAVAAGGDVAEALRDARRSAEAVLADSQRAAWARVEVLDGQPLSEAMRLELEWTQAIAGAQTSFRIFGDPQPVEPEVAAQLLRIVQESLTNVAQHAAATQVRLGLVYLSDTVAVIVEDDGCGFDRSSGRPVGRGLAGLVARATQLGGVVQLDSTPGWGTRVRADLPYRASPDVLLGTPRQRLVIVHDQPAMRAGLVGLLSHREPGVQVVAEIGEAVAAVEAIALLAPDVVLLGSRVAREADIDLISALHSTDPDLPLIVYLDEPTNPMLEWVMPGVRGIVPREADATELGRAVVAAAQGDVLVFSGILRQLGDVPLGDPLTAREREVLALLREGLADKQIATRLSISVKTVEKHVGAVLRKNRARSRTELVARG</sequence>
<dbReference type="InterPro" id="IPR003018">
    <property type="entry name" value="GAF"/>
</dbReference>
<keyword evidence="9" id="KW-1185">Reference proteome</keyword>
<dbReference type="Pfam" id="PF00196">
    <property type="entry name" value="GerE"/>
    <property type="match status" value="1"/>
</dbReference>
<dbReference type="InterPro" id="IPR000792">
    <property type="entry name" value="Tscrpt_reg_LuxR_C"/>
</dbReference>
<dbReference type="SUPFAM" id="SSF55874">
    <property type="entry name" value="ATPase domain of HSP90 chaperone/DNA topoisomerase II/histidine kinase"/>
    <property type="match status" value="1"/>
</dbReference>
<evidence type="ECO:0000256" key="5">
    <source>
        <dbReference type="PROSITE-ProRule" id="PRU00169"/>
    </source>
</evidence>
<evidence type="ECO:0000256" key="1">
    <source>
        <dbReference type="ARBA" id="ARBA00022679"/>
    </source>
</evidence>
<keyword evidence="2" id="KW-0418">Kinase</keyword>
<dbReference type="GO" id="GO:0016301">
    <property type="term" value="F:kinase activity"/>
    <property type="evidence" value="ECO:0007669"/>
    <property type="project" value="UniProtKB-KW"/>
</dbReference>
<evidence type="ECO:0000256" key="2">
    <source>
        <dbReference type="ARBA" id="ARBA00022777"/>
    </source>
</evidence>
<feature type="domain" description="Response regulatory" evidence="7">
    <location>
        <begin position="396"/>
        <end position="512"/>
    </location>
</feature>
<dbReference type="Proteomes" id="UP000188145">
    <property type="component" value="Chromosome"/>
</dbReference>
<reference evidence="9" key="1">
    <citation type="submission" date="2017-02" db="EMBL/GenBank/DDBJ databases">
        <title>Tessaracoccus aquaemaris sp. nov., isolated from the intestine of a Korean rockfish, Sebastes schlegelii, in a marine aquaculture pond.</title>
        <authorList>
            <person name="Tak E.J."/>
            <person name="Bae J.-W."/>
        </authorList>
    </citation>
    <scope>NUCLEOTIDE SEQUENCE [LARGE SCALE GENOMIC DNA]</scope>
    <source>
        <strain evidence="9">NSG39</strain>
    </source>
</reference>
<evidence type="ECO:0000256" key="4">
    <source>
        <dbReference type="ARBA" id="ARBA00023125"/>
    </source>
</evidence>
<protein>
    <recommendedName>
        <fullName evidence="10">HTH luxR-type domain-containing protein</fullName>
    </recommendedName>
</protein>
<dbReference type="SMART" id="SM00387">
    <property type="entry name" value="HATPase_c"/>
    <property type="match status" value="1"/>
</dbReference>
<dbReference type="PANTHER" id="PTHR24421">
    <property type="entry name" value="NITRATE/NITRITE SENSOR PROTEIN NARX-RELATED"/>
    <property type="match status" value="1"/>
</dbReference>
<dbReference type="KEGG" id="tes:BW730_06835"/>
<dbReference type="PANTHER" id="PTHR24421:SF62">
    <property type="entry name" value="SENSORY TRANSDUCTION HISTIDINE KINASE"/>
    <property type="match status" value="1"/>
</dbReference>
<dbReference type="Pfam" id="PF13185">
    <property type="entry name" value="GAF_2"/>
    <property type="match status" value="1"/>
</dbReference>
<dbReference type="AlphaFoldDB" id="A0A1Q2CMA2"/>
<dbReference type="OrthoDB" id="144293at2"/>
<keyword evidence="3" id="KW-0902">Two-component regulatory system</keyword>
<evidence type="ECO:0000313" key="8">
    <source>
        <dbReference type="EMBL" id="AQP47258.1"/>
    </source>
</evidence>
<dbReference type="PROSITE" id="PS50043">
    <property type="entry name" value="HTH_LUXR_2"/>
    <property type="match status" value="1"/>
</dbReference>
<feature type="domain" description="HTH luxR-type" evidence="6">
    <location>
        <begin position="528"/>
        <end position="589"/>
    </location>
</feature>
<proteinExistence type="predicted"/>
<gene>
    <name evidence="8" type="ORF">BW730_06835</name>
</gene>
<dbReference type="Gene3D" id="3.30.450.40">
    <property type="match status" value="1"/>
</dbReference>
<dbReference type="InterPro" id="IPR036890">
    <property type="entry name" value="HATPase_C_sf"/>
</dbReference>
<dbReference type="RefSeq" id="WP_077685587.1">
    <property type="nucleotide sequence ID" value="NZ_CP019606.1"/>
</dbReference>
<evidence type="ECO:0000259" key="7">
    <source>
        <dbReference type="PROSITE" id="PS50110"/>
    </source>
</evidence>
<dbReference type="Gene3D" id="3.30.565.10">
    <property type="entry name" value="Histidine kinase-like ATPase, C-terminal domain"/>
    <property type="match status" value="1"/>
</dbReference>
<dbReference type="Pfam" id="PF02518">
    <property type="entry name" value="HATPase_c"/>
    <property type="match status" value="1"/>
</dbReference>
<dbReference type="CDD" id="cd06170">
    <property type="entry name" value="LuxR_C_like"/>
    <property type="match status" value="1"/>
</dbReference>
<evidence type="ECO:0000256" key="3">
    <source>
        <dbReference type="ARBA" id="ARBA00023012"/>
    </source>
</evidence>
<dbReference type="PRINTS" id="PR00038">
    <property type="entry name" value="HTHLUXR"/>
</dbReference>
<dbReference type="Gene3D" id="3.40.50.2300">
    <property type="match status" value="1"/>
</dbReference>
<keyword evidence="1" id="KW-0808">Transferase</keyword>